<dbReference type="AlphaFoldDB" id="A0A087TR97"/>
<proteinExistence type="predicted"/>
<dbReference type="OrthoDB" id="69711at2759"/>
<keyword evidence="2" id="KW-1185">Reference proteome</keyword>
<gene>
    <name evidence="1" type="ORF">X975_10702</name>
</gene>
<sequence length="52" mass="5963">MNLLMIGKCLLKLNQKEKAVDFLKQARDYPVKTADDRQACAEAEKLLKELKV</sequence>
<reference evidence="1 2" key="1">
    <citation type="submission" date="2013-11" db="EMBL/GenBank/DDBJ databases">
        <title>Genome sequencing of Stegodyphus mimosarum.</title>
        <authorList>
            <person name="Bechsgaard J."/>
        </authorList>
    </citation>
    <scope>NUCLEOTIDE SEQUENCE [LARGE SCALE GENOMIC DNA]</scope>
</reference>
<protein>
    <submittedName>
        <fullName evidence="1">Uncharacterized protein</fullName>
    </submittedName>
</protein>
<evidence type="ECO:0000313" key="2">
    <source>
        <dbReference type="Proteomes" id="UP000054359"/>
    </source>
</evidence>
<organism evidence="1 2">
    <name type="scientific">Stegodyphus mimosarum</name>
    <name type="common">African social velvet spider</name>
    <dbReference type="NCBI Taxonomy" id="407821"/>
    <lineage>
        <taxon>Eukaryota</taxon>
        <taxon>Metazoa</taxon>
        <taxon>Ecdysozoa</taxon>
        <taxon>Arthropoda</taxon>
        <taxon>Chelicerata</taxon>
        <taxon>Arachnida</taxon>
        <taxon>Araneae</taxon>
        <taxon>Araneomorphae</taxon>
        <taxon>Entelegynae</taxon>
        <taxon>Eresoidea</taxon>
        <taxon>Eresidae</taxon>
        <taxon>Stegodyphus</taxon>
    </lineage>
</organism>
<dbReference type="EMBL" id="KK116389">
    <property type="protein sequence ID" value="KFM67636.1"/>
    <property type="molecule type" value="Genomic_DNA"/>
</dbReference>
<name>A0A087TR97_STEMI</name>
<dbReference type="Proteomes" id="UP000054359">
    <property type="component" value="Unassembled WGS sequence"/>
</dbReference>
<evidence type="ECO:0000313" key="1">
    <source>
        <dbReference type="EMBL" id="KFM67636.1"/>
    </source>
</evidence>
<feature type="non-terminal residue" evidence="1">
    <location>
        <position position="52"/>
    </location>
</feature>
<accession>A0A087TR97</accession>